<proteinExistence type="predicted"/>
<evidence type="ECO:0000313" key="1">
    <source>
        <dbReference type="EMBL" id="POZ53080.1"/>
    </source>
</evidence>
<sequence>MPVQLLNRDLTFIKTANTPNGHVEIHTASATSNYQTRTLELWTTFTNETDGTWMINEKMGAWQPSEQNGLPWWQFSDSNLTTFFIDIIPFFVGLF</sequence>
<evidence type="ECO:0000313" key="2">
    <source>
        <dbReference type="Proteomes" id="UP000237423"/>
    </source>
</evidence>
<dbReference type="AlphaFoldDB" id="A0A2S5CQI3"/>
<protein>
    <submittedName>
        <fullName evidence="1">Uncharacterized protein</fullName>
    </submittedName>
</protein>
<dbReference type="EMBL" id="PGFZ01000001">
    <property type="protein sequence ID" value="POZ53080.1"/>
    <property type="molecule type" value="Genomic_DNA"/>
</dbReference>
<comment type="caution">
    <text evidence="1">The sequence shown here is derived from an EMBL/GenBank/DDBJ whole genome shotgun (WGS) entry which is preliminary data.</text>
</comment>
<dbReference type="RefSeq" id="WP_103972924.1">
    <property type="nucleotide sequence ID" value="NZ_PGFZ01000001.1"/>
</dbReference>
<name>A0A2S5CQI3_9GAMM</name>
<gene>
    <name evidence="1" type="ORF">AADEFJLK_00089</name>
</gene>
<accession>A0A2S5CQI3</accession>
<reference evidence="1 2" key="1">
    <citation type="submission" date="2017-11" db="EMBL/GenBank/DDBJ databases">
        <title>Draft Genome Sequence of Methylobacter psychrotolerans Sph1T, an Obligate Methanotroph from Low-Temperature Environments.</title>
        <authorList>
            <person name="Oshkin I.Y."/>
            <person name="Miroshnikov K."/>
            <person name="Belova S.E."/>
            <person name="Korzhenkov A."/>
            <person name="Toshchakov S.V."/>
            <person name="Dedysh S.N."/>
        </authorList>
    </citation>
    <scope>NUCLEOTIDE SEQUENCE [LARGE SCALE GENOMIC DNA]</scope>
    <source>
        <strain evidence="1 2">Sph1</strain>
    </source>
</reference>
<dbReference type="Proteomes" id="UP000237423">
    <property type="component" value="Unassembled WGS sequence"/>
</dbReference>
<organism evidence="1 2">
    <name type="scientific">Methylovulum psychrotolerans</name>
    <dbReference type="NCBI Taxonomy" id="1704499"/>
    <lineage>
        <taxon>Bacteria</taxon>
        <taxon>Pseudomonadati</taxon>
        <taxon>Pseudomonadota</taxon>
        <taxon>Gammaproteobacteria</taxon>
        <taxon>Methylococcales</taxon>
        <taxon>Methylococcaceae</taxon>
        <taxon>Methylovulum</taxon>
    </lineage>
</organism>